<accession>A0A1G2PGD4</accession>
<gene>
    <name evidence="2" type="ORF">A2828_02910</name>
</gene>
<comment type="caution">
    <text evidence="2">The sequence shown here is derived from an EMBL/GenBank/DDBJ whole genome shotgun (WGS) entry which is preliminary data.</text>
</comment>
<dbReference type="Pfam" id="PF11104">
    <property type="entry name" value="PilM_2"/>
    <property type="match status" value="1"/>
</dbReference>
<dbReference type="InterPro" id="IPR005883">
    <property type="entry name" value="PilM"/>
</dbReference>
<dbReference type="Gene3D" id="3.30.1490.300">
    <property type="match status" value="1"/>
</dbReference>
<dbReference type="Proteomes" id="UP000178869">
    <property type="component" value="Unassembled WGS sequence"/>
</dbReference>
<dbReference type="PANTHER" id="PTHR32432:SF3">
    <property type="entry name" value="ETHANOLAMINE UTILIZATION PROTEIN EUTJ"/>
    <property type="match status" value="1"/>
</dbReference>
<dbReference type="NCBIfam" id="TIGR01175">
    <property type="entry name" value="pilM"/>
    <property type="match status" value="1"/>
</dbReference>
<evidence type="ECO:0000256" key="1">
    <source>
        <dbReference type="ARBA" id="ARBA00007381"/>
    </source>
</evidence>
<dbReference type="InterPro" id="IPR050696">
    <property type="entry name" value="FtsA/MreB"/>
</dbReference>
<organism evidence="2 3">
    <name type="scientific">Candidatus Terrybacteria bacterium RIFCSPHIGHO2_01_FULL_43_35</name>
    <dbReference type="NCBI Taxonomy" id="1802361"/>
    <lineage>
        <taxon>Bacteria</taxon>
        <taxon>Candidatus Terryibacteriota</taxon>
    </lineage>
</organism>
<dbReference type="Gene3D" id="3.30.420.40">
    <property type="match status" value="2"/>
</dbReference>
<protein>
    <recommendedName>
        <fullName evidence="4">SHS2 domain-containing protein</fullName>
    </recommendedName>
</protein>
<dbReference type="AlphaFoldDB" id="A0A1G2PGD4"/>
<dbReference type="SUPFAM" id="SSF53067">
    <property type="entry name" value="Actin-like ATPase domain"/>
    <property type="match status" value="2"/>
</dbReference>
<dbReference type="PROSITE" id="PS01036">
    <property type="entry name" value="HSP70_3"/>
    <property type="match status" value="1"/>
</dbReference>
<evidence type="ECO:0000313" key="2">
    <source>
        <dbReference type="EMBL" id="OHA47357.1"/>
    </source>
</evidence>
<reference evidence="2 3" key="1">
    <citation type="journal article" date="2016" name="Nat. Commun.">
        <title>Thousands of microbial genomes shed light on interconnected biogeochemical processes in an aquifer system.</title>
        <authorList>
            <person name="Anantharaman K."/>
            <person name="Brown C.T."/>
            <person name="Hug L.A."/>
            <person name="Sharon I."/>
            <person name="Castelle C.J."/>
            <person name="Probst A.J."/>
            <person name="Thomas B.C."/>
            <person name="Singh A."/>
            <person name="Wilkins M.J."/>
            <person name="Karaoz U."/>
            <person name="Brodie E.L."/>
            <person name="Williams K.H."/>
            <person name="Hubbard S.S."/>
            <person name="Banfield J.F."/>
        </authorList>
    </citation>
    <scope>NUCLEOTIDE SEQUENCE [LARGE SCALE GENOMIC DNA]</scope>
</reference>
<dbReference type="InterPro" id="IPR043129">
    <property type="entry name" value="ATPase_NBD"/>
</dbReference>
<evidence type="ECO:0000313" key="3">
    <source>
        <dbReference type="Proteomes" id="UP000178869"/>
    </source>
</evidence>
<dbReference type="CDD" id="cd24049">
    <property type="entry name" value="ASKHA_NBD_PilM"/>
    <property type="match status" value="1"/>
</dbReference>
<comment type="similarity">
    <text evidence="1">Belongs to the heat shock protein 70 family.</text>
</comment>
<dbReference type="InterPro" id="IPR018181">
    <property type="entry name" value="Heat_shock_70_CS"/>
</dbReference>
<name>A0A1G2PGD4_9BACT</name>
<dbReference type="PIRSF" id="PIRSF019169">
    <property type="entry name" value="PilM"/>
    <property type="match status" value="1"/>
</dbReference>
<evidence type="ECO:0008006" key="4">
    <source>
        <dbReference type="Google" id="ProtNLM"/>
    </source>
</evidence>
<sequence length="369" mass="40459">MIWNPFTRKPRGFLGIDIGTSSVKVVELAGVKKGGIALGTYGELKAYGYLKRLSDPIQGSSLQMLDSEVAEMIKRILDECNAKSSAASMSIPVFSSFFTLLELPSMSDKELANAIPFQARQLVPIPISEVVLDWEIIGRFNPRADSPNAQERLLVLLVAVPREVVDKYVRVAKLAGVELRGLEVETFSMVRALLRDNEDTNLLLDIGARSTNITIVDGGAIRMSHNLDISGNEFTRALAHSLGVNMKRAEEHKITSGILQKGGELESSRALIPLIDAIMQDAEKIMNIYYRKYGHKVVRIMLGGGSTNLPGLVEYLSSRFGKEVVVGDPFHGIVFPNILEPIIRDIGPAFSVSVGLALRELVPQKTFAK</sequence>
<proteinExistence type="inferred from homology"/>
<dbReference type="PANTHER" id="PTHR32432">
    <property type="entry name" value="CELL DIVISION PROTEIN FTSA-RELATED"/>
    <property type="match status" value="1"/>
</dbReference>
<dbReference type="EMBL" id="MHSR01000001">
    <property type="protein sequence ID" value="OHA47357.1"/>
    <property type="molecule type" value="Genomic_DNA"/>
</dbReference>